<gene>
    <name evidence="1" type="ORF">RRG08_007786</name>
</gene>
<accession>A0AAE1B261</accession>
<comment type="caution">
    <text evidence="1">The sequence shown here is derived from an EMBL/GenBank/DDBJ whole genome shotgun (WGS) entry which is preliminary data.</text>
</comment>
<protein>
    <submittedName>
        <fullName evidence="1">Uncharacterized protein</fullName>
    </submittedName>
</protein>
<dbReference type="Proteomes" id="UP001283361">
    <property type="component" value="Unassembled WGS sequence"/>
</dbReference>
<evidence type="ECO:0000313" key="2">
    <source>
        <dbReference type="Proteomes" id="UP001283361"/>
    </source>
</evidence>
<dbReference type="EMBL" id="JAWDGP010000699">
    <property type="protein sequence ID" value="KAK3798305.1"/>
    <property type="molecule type" value="Genomic_DNA"/>
</dbReference>
<proteinExistence type="predicted"/>
<reference evidence="1" key="1">
    <citation type="journal article" date="2023" name="G3 (Bethesda)">
        <title>A reference genome for the long-term kleptoplast-retaining sea slug Elysia crispata morphotype clarki.</title>
        <authorList>
            <person name="Eastman K.E."/>
            <person name="Pendleton A.L."/>
            <person name="Shaikh M.A."/>
            <person name="Suttiyut T."/>
            <person name="Ogas R."/>
            <person name="Tomko P."/>
            <person name="Gavelis G."/>
            <person name="Widhalm J.R."/>
            <person name="Wisecaver J.H."/>
        </authorList>
    </citation>
    <scope>NUCLEOTIDE SEQUENCE</scope>
    <source>
        <strain evidence="1">ECLA1</strain>
    </source>
</reference>
<name>A0AAE1B261_9GAST</name>
<dbReference type="AlphaFoldDB" id="A0AAE1B261"/>
<keyword evidence="2" id="KW-1185">Reference proteome</keyword>
<sequence>MLANQRIEISIGKTQACDVNKLQQVGLAVDVFCGSRLYLQKRKVIELGFLKSQLIVLRILNKKTIMAIVFHSQRRMRLRPDHHGESPICKNSLTASLVGFGNDVNTTARNLILG</sequence>
<evidence type="ECO:0000313" key="1">
    <source>
        <dbReference type="EMBL" id="KAK3798305.1"/>
    </source>
</evidence>
<organism evidence="1 2">
    <name type="scientific">Elysia crispata</name>
    <name type="common">lettuce slug</name>
    <dbReference type="NCBI Taxonomy" id="231223"/>
    <lineage>
        <taxon>Eukaryota</taxon>
        <taxon>Metazoa</taxon>
        <taxon>Spiralia</taxon>
        <taxon>Lophotrochozoa</taxon>
        <taxon>Mollusca</taxon>
        <taxon>Gastropoda</taxon>
        <taxon>Heterobranchia</taxon>
        <taxon>Euthyneura</taxon>
        <taxon>Panpulmonata</taxon>
        <taxon>Sacoglossa</taxon>
        <taxon>Placobranchoidea</taxon>
        <taxon>Plakobranchidae</taxon>
        <taxon>Elysia</taxon>
    </lineage>
</organism>